<gene>
    <name evidence="1" type="primary">ORF222440</name>
</gene>
<dbReference type="Gene3D" id="1.25.40.10">
    <property type="entry name" value="Tetratricopeptide repeat domain"/>
    <property type="match status" value="1"/>
</dbReference>
<sequence length="70" mass="8372">ICIMEACDYKIRFARIAAAGNKPQDWKEYIDIIKSRTQSWEEFRRNRIMAYMYYNAFKVISNTDKSLSHA</sequence>
<proteinExistence type="predicted"/>
<feature type="non-terminal residue" evidence="1">
    <location>
        <position position="1"/>
    </location>
</feature>
<evidence type="ECO:0000313" key="1">
    <source>
        <dbReference type="EMBL" id="CEK99916.1"/>
    </source>
</evidence>
<dbReference type="EMBL" id="HACG01053045">
    <property type="protein sequence ID" value="CEK99916.1"/>
    <property type="molecule type" value="Transcribed_RNA"/>
</dbReference>
<dbReference type="InterPro" id="IPR011990">
    <property type="entry name" value="TPR-like_helical_dom_sf"/>
</dbReference>
<dbReference type="AlphaFoldDB" id="A0A0B7C5K6"/>
<name>A0A0B7C5K6_9EUPU</name>
<feature type="non-terminal residue" evidence="1">
    <location>
        <position position="70"/>
    </location>
</feature>
<reference evidence="1" key="1">
    <citation type="submission" date="2014-12" db="EMBL/GenBank/DDBJ databases">
        <title>Insight into the proteome of Arion vulgaris.</title>
        <authorList>
            <person name="Aradska J."/>
            <person name="Bulat T."/>
            <person name="Smidak R."/>
            <person name="Sarate P."/>
            <person name="Gangsoo J."/>
            <person name="Sialana F."/>
            <person name="Bilban M."/>
            <person name="Lubec G."/>
        </authorList>
    </citation>
    <scope>NUCLEOTIDE SEQUENCE</scope>
    <source>
        <tissue evidence="1">Skin</tissue>
    </source>
</reference>
<organism evidence="1">
    <name type="scientific">Arion vulgaris</name>
    <dbReference type="NCBI Taxonomy" id="1028688"/>
    <lineage>
        <taxon>Eukaryota</taxon>
        <taxon>Metazoa</taxon>
        <taxon>Spiralia</taxon>
        <taxon>Lophotrochozoa</taxon>
        <taxon>Mollusca</taxon>
        <taxon>Gastropoda</taxon>
        <taxon>Heterobranchia</taxon>
        <taxon>Euthyneura</taxon>
        <taxon>Panpulmonata</taxon>
        <taxon>Eupulmonata</taxon>
        <taxon>Stylommatophora</taxon>
        <taxon>Helicina</taxon>
        <taxon>Arionoidea</taxon>
        <taxon>Arionidae</taxon>
        <taxon>Arion</taxon>
    </lineage>
</organism>
<protein>
    <submittedName>
        <fullName evidence="1">Uncharacterized protein</fullName>
    </submittedName>
</protein>
<accession>A0A0B7C5K6</accession>